<dbReference type="InterPro" id="IPR050469">
    <property type="entry name" value="Diguanylate_Cyclase"/>
</dbReference>
<reference evidence="4 5" key="1">
    <citation type="journal article" date="2014" name="World J. Microbiol. Biotechnol.">
        <title>Biodiversity and physiological characteristics of Antarctic and Arctic lichens-associated bacteria.</title>
        <authorList>
            <person name="Lee Y.M."/>
            <person name="Kim E.H."/>
            <person name="Lee H.K."/>
            <person name="Hong S.G."/>
        </authorList>
    </citation>
    <scope>NUCLEOTIDE SEQUENCE [LARGE SCALE GENOMIC DNA]</scope>
    <source>
        <strain evidence="4 5">PAMC 26569</strain>
    </source>
</reference>
<dbReference type="SUPFAM" id="SSF55073">
    <property type="entry name" value="Nucleotide cyclase"/>
    <property type="match status" value="1"/>
</dbReference>
<dbReference type="NCBIfam" id="TIGR00254">
    <property type="entry name" value="GGDEF"/>
    <property type="match status" value="1"/>
</dbReference>
<dbReference type="InterPro" id="IPR029787">
    <property type="entry name" value="Nucleotide_cyclase"/>
</dbReference>
<dbReference type="CDD" id="cd01949">
    <property type="entry name" value="GGDEF"/>
    <property type="match status" value="1"/>
</dbReference>
<dbReference type="PANTHER" id="PTHR45138:SF9">
    <property type="entry name" value="DIGUANYLATE CYCLASE DGCM-RELATED"/>
    <property type="match status" value="1"/>
</dbReference>
<dbReference type="SMART" id="SM00267">
    <property type="entry name" value="GGDEF"/>
    <property type="match status" value="1"/>
</dbReference>
<dbReference type="RefSeq" id="WP_171836790.1">
    <property type="nucleotide sequence ID" value="NZ_CP053708.1"/>
</dbReference>
<dbReference type="KEGG" id="lck:HN018_02460"/>
<evidence type="ECO:0000313" key="5">
    <source>
        <dbReference type="Proteomes" id="UP000500767"/>
    </source>
</evidence>
<dbReference type="Pfam" id="PF00990">
    <property type="entry name" value="GGDEF"/>
    <property type="match status" value="1"/>
</dbReference>
<dbReference type="Gene3D" id="3.30.70.270">
    <property type="match status" value="1"/>
</dbReference>
<organism evidence="4 5">
    <name type="scientific">Lichenicola cladoniae</name>
    <dbReference type="NCBI Taxonomy" id="1484109"/>
    <lineage>
        <taxon>Bacteria</taxon>
        <taxon>Pseudomonadati</taxon>
        <taxon>Pseudomonadota</taxon>
        <taxon>Alphaproteobacteria</taxon>
        <taxon>Acetobacterales</taxon>
        <taxon>Acetobacteraceae</taxon>
        <taxon>Lichenicola</taxon>
    </lineage>
</organism>
<dbReference type="AlphaFoldDB" id="A0A6M8H9E8"/>
<gene>
    <name evidence="4" type="ORF">HN018_02460</name>
</gene>
<keyword evidence="5" id="KW-1185">Reference proteome</keyword>
<dbReference type="PANTHER" id="PTHR45138">
    <property type="entry name" value="REGULATORY COMPONENTS OF SENSORY TRANSDUCTION SYSTEM"/>
    <property type="match status" value="1"/>
</dbReference>
<dbReference type="GO" id="GO:1902201">
    <property type="term" value="P:negative regulation of bacterial-type flagellum-dependent cell motility"/>
    <property type="evidence" value="ECO:0007669"/>
    <property type="project" value="TreeGrafter"/>
</dbReference>
<dbReference type="EMBL" id="CP053708">
    <property type="protein sequence ID" value="QKE89063.1"/>
    <property type="molecule type" value="Genomic_DNA"/>
</dbReference>
<dbReference type="PROSITE" id="PS50887">
    <property type="entry name" value="GGDEF"/>
    <property type="match status" value="1"/>
</dbReference>
<evidence type="ECO:0000256" key="2">
    <source>
        <dbReference type="ARBA" id="ARBA00034247"/>
    </source>
</evidence>
<accession>A0A6M8H9E8</accession>
<evidence type="ECO:0000259" key="3">
    <source>
        <dbReference type="PROSITE" id="PS50887"/>
    </source>
</evidence>
<sequence length="204" mass="22221">MTIVIVIAIAAPVSRTIGKAQVALYRASITDALTGLLNRGALLDGVNGSAMFVGLGIVDVDHFKDVNDKYGHWFGDQVLRLVADSMMQSLGEFGRVGRLGGEEFALLAFNEDGSILLREFERFRIRIAETPILNDKISVSVTISAGIAMQGRNQTFEQLFARADRALYAAKASGRNKVVFADELDPVVNASEQKSSRRQSRQSS</sequence>
<dbReference type="GO" id="GO:0043709">
    <property type="term" value="P:cell adhesion involved in single-species biofilm formation"/>
    <property type="evidence" value="ECO:0007669"/>
    <property type="project" value="TreeGrafter"/>
</dbReference>
<evidence type="ECO:0000256" key="1">
    <source>
        <dbReference type="ARBA" id="ARBA00012528"/>
    </source>
</evidence>
<dbReference type="InterPro" id="IPR000160">
    <property type="entry name" value="GGDEF_dom"/>
</dbReference>
<proteinExistence type="predicted"/>
<dbReference type="GO" id="GO:0005886">
    <property type="term" value="C:plasma membrane"/>
    <property type="evidence" value="ECO:0007669"/>
    <property type="project" value="TreeGrafter"/>
</dbReference>
<protein>
    <recommendedName>
        <fullName evidence="1">diguanylate cyclase</fullName>
        <ecNumber evidence="1">2.7.7.65</ecNumber>
    </recommendedName>
</protein>
<dbReference type="Proteomes" id="UP000500767">
    <property type="component" value="Chromosome"/>
</dbReference>
<feature type="domain" description="GGDEF" evidence="3">
    <location>
        <begin position="51"/>
        <end position="183"/>
    </location>
</feature>
<name>A0A6M8H9E8_9PROT</name>
<dbReference type="EC" id="2.7.7.65" evidence="1"/>
<comment type="catalytic activity">
    <reaction evidence="2">
        <text>2 GTP = 3',3'-c-di-GMP + 2 diphosphate</text>
        <dbReference type="Rhea" id="RHEA:24898"/>
        <dbReference type="ChEBI" id="CHEBI:33019"/>
        <dbReference type="ChEBI" id="CHEBI:37565"/>
        <dbReference type="ChEBI" id="CHEBI:58805"/>
        <dbReference type="EC" id="2.7.7.65"/>
    </reaction>
</comment>
<evidence type="ECO:0000313" key="4">
    <source>
        <dbReference type="EMBL" id="QKE89063.1"/>
    </source>
</evidence>
<dbReference type="InterPro" id="IPR043128">
    <property type="entry name" value="Rev_trsase/Diguanyl_cyclase"/>
</dbReference>
<dbReference type="GO" id="GO:0052621">
    <property type="term" value="F:diguanylate cyclase activity"/>
    <property type="evidence" value="ECO:0007669"/>
    <property type="project" value="UniProtKB-EC"/>
</dbReference>